<proteinExistence type="predicted"/>
<evidence type="ECO:0000313" key="1">
    <source>
        <dbReference type="EMBL" id="MFC5570983.1"/>
    </source>
</evidence>
<organism evidence="1 2">
    <name type="scientific">Lysobacter yangpyeongensis</name>
    <dbReference type="NCBI Taxonomy" id="346182"/>
    <lineage>
        <taxon>Bacteria</taxon>
        <taxon>Pseudomonadati</taxon>
        <taxon>Pseudomonadota</taxon>
        <taxon>Gammaproteobacteria</taxon>
        <taxon>Lysobacterales</taxon>
        <taxon>Lysobacteraceae</taxon>
        <taxon>Lysobacter</taxon>
    </lineage>
</organism>
<gene>
    <name evidence="1" type="ORF">ACFPN1_13025</name>
</gene>
<evidence type="ECO:0000313" key="2">
    <source>
        <dbReference type="Proteomes" id="UP001596036"/>
    </source>
</evidence>
<dbReference type="RefSeq" id="WP_386755533.1">
    <property type="nucleotide sequence ID" value="NZ_JBHSNM010000005.1"/>
</dbReference>
<dbReference type="Proteomes" id="UP001596036">
    <property type="component" value="Unassembled WGS sequence"/>
</dbReference>
<reference evidence="2" key="1">
    <citation type="journal article" date="2019" name="Int. J. Syst. Evol. Microbiol.">
        <title>The Global Catalogue of Microorganisms (GCM) 10K type strain sequencing project: providing services to taxonomists for standard genome sequencing and annotation.</title>
        <authorList>
            <consortium name="The Broad Institute Genomics Platform"/>
            <consortium name="The Broad Institute Genome Sequencing Center for Infectious Disease"/>
            <person name="Wu L."/>
            <person name="Ma J."/>
        </authorList>
    </citation>
    <scope>NUCLEOTIDE SEQUENCE [LARGE SCALE GENOMIC DNA]</scope>
    <source>
        <strain evidence="2">KACC 11407</strain>
    </source>
</reference>
<sequence>MDQNTEEAICGLQAQLHIQRVMLRALIATHPHPERLLAAWREQLTEAEAAGSATDARRSDYLAEYCRLYAEDWTAELAELAVPMPSVE</sequence>
<keyword evidence="2" id="KW-1185">Reference proteome</keyword>
<dbReference type="EMBL" id="JBHSNM010000005">
    <property type="protein sequence ID" value="MFC5570983.1"/>
    <property type="molecule type" value="Genomic_DNA"/>
</dbReference>
<protein>
    <submittedName>
        <fullName evidence="1">Uncharacterized protein</fullName>
    </submittedName>
</protein>
<name>A0ABW0SPH9_9GAMM</name>
<accession>A0ABW0SPH9</accession>
<comment type="caution">
    <text evidence="1">The sequence shown here is derived from an EMBL/GenBank/DDBJ whole genome shotgun (WGS) entry which is preliminary data.</text>
</comment>